<proteinExistence type="predicted"/>
<evidence type="ECO:0000313" key="8">
    <source>
        <dbReference type="EMBL" id="CAI9724914.1"/>
    </source>
</evidence>
<dbReference type="Proteomes" id="UP001162480">
    <property type="component" value="Chromosome 6"/>
</dbReference>
<keyword evidence="2 6" id="KW-0732">Signal</keyword>
<dbReference type="PANTHER" id="PTHR23301">
    <property type="entry name" value="CHITIN BINDING PERITROPHIN-A"/>
    <property type="match status" value="1"/>
</dbReference>
<dbReference type="Gene3D" id="2.170.140.10">
    <property type="entry name" value="Chitin binding domain"/>
    <property type="match status" value="2"/>
</dbReference>
<feature type="chain" id="PRO_5041307553" evidence="6">
    <location>
        <begin position="20"/>
        <end position="188"/>
    </location>
</feature>
<dbReference type="Pfam" id="PF01607">
    <property type="entry name" value="CBM_14"/>
    <property type="match status" value="2"/>
</dbReference>
<dbReference type="InterPro" id="IPR051940">
    <property type="entry name" value="Chitin_bind-dev_reg"/>
</dbReference>
<dbReference type="AlphaFoldDB" id="A0AA36AZL8"/>
<evidence type="ECO:0000259" key="7">
    <source>
        <dbReference type="PROSITE" id="PS50940"/>
    </source>
</evidence>
<evidence type="ECO:0000256" key="4">
    <source>
        <dbReference type="ARBA" id="ARBA00023157"/>
    </source>
</evidence>
<keyword evidence="3" id="KW-0677">Repeat</keyword>
<keyword evidence="4" id="KW-1015">Disulfide bond</keyword>
<gene>
    <name evidence="8" type="ORF">OCTVUL_1B024990</name>
</gene>
<dbReference type="SUPFAM" id="SSF57625">
    <property type="entry name" value="Invertebrate chitin-binding proteins"/>
    <property type="match status" value="2"/>
</dbReference>
<reference evidence="8" key="1">
    <citation type="submission" date="2023-08" db="EMBL/GenBank/DDBJ databases">
        <authorList>
            <person name="Alioto T."/>
            <person name="Alioto T."/>
            <person name="Gomez Garrido J."/>
        </authorList>
    </citation>
    <scope>NUCLEOTIDE SEQUENCE</scope>
</reference>
<accession>A0AA36AZL8</accession>
<evidence type="ECO:0000256" key="6">
    <source>
        <dbReference type="SAM" id="SignalP"/>
    </source>
</evidence>
<feature type="signal peptide" evidence="6">
    <location>
        <begin position="1"/>
        <end position="19"/>
    </location>
</feature>
<dbReference type="GO" id="GO:0008061">
    <property type="term" value="F:chitin binding"/>
    <property type="evidence" value="ECO:0007669"/>
    <property type="project" value="UniProtKB-KW"/>
</dbReference>
<protein>
    <submittedName>
        <fullName evidence="8">Binding beak 2</fullName>
    </submittedName>
</protein>
<keyword evidence="1" id="KW-0147">Chitin-binding</keyword>
<organism evidence="8 9">
    <name type="scientific">Octopus vulgaris</name>
    <name type="common">Common octopus</name>
    <dbReference type="NCBI Taxonomy" id="6645"/>
    <lineage>
        <taxon>Eukaryota</taxon>
        <taxon>Metazoa</taxon>
        <taxon>Spiralia</taxon>
        <taxon>Lophotrochozoa</taxon>
        <taxon>Mollusca</taxon>
        <taxon>Cephalopoda</taxon>
        <taxon>Coleoidea</taxon>
        <taxon>Octopodiformes</taxon>
        <taxon>Octopoda</taxon>
        <taxon>Incirrata</taxon>
        <taxon>Octopodidae</taxon>
        <taxon>Octopus</taxon>
    </lineage>
</organism>
<keyword evidence="9" id="KW-1185">Reference proteome</keyword>
<feature type="domain" description="Chitin-binding type-2" evidence="7">
    <location>
        <begin position="94"/>
        <end position="153"/>
    </location>
</feature>
<dbReference type="PROSITE" id="PS50940">
    <property type="entry name" value="CHIT_BIND_II"/>
    <property type="match status" value="2"/>
</dbReference>
<name>A0AA36AZL8_OCTVU</name>
<dbReference type="GO" id="GO:0005576">
    <property type="term" value="C:extracellular region"/>
    <property type="evidence" value="ECO:0007669"/>
    <property type="project" value="InterPro"/>
</dbReference>
<evidence type="ECO:0000256" key="2">
    <source>
        <dbReference type="ARBA" id="ARBA00022729"/>
    </source>
</evidence>
<dbReference type="SMART" id="SM00494">
    <property type="entry name" value="ChtBD2"/>
    <property type="match status" value="2"/>
</dbReference>
<feature type="domain" description="Chitin-binding type-2" evidence="7">
    <location>
        <begin position="23"/>
        <end position="85"/>
    </location>
</feature>
<dbReference type="EMBL" id="OX597819">
    <property type="protein sequence ID" value="CAI9724914.1"/>
    <property type="molecule type" value="Genomic_DNA"/>
</dbReference>
<sequence length="188" mass="21477">MEFRFVAAILLIAVSTVYSQSIMTLCQQTQVRAGSHFVRSPSNCSEFYLCNAMFPIPLACGNQTVFSQSQQVCVWRNSQYDDCDKPVYGGRFDDPLCNQYPDGMNRDPADCHSEFYLCNAMFPIPMACGFRTVFSQSQQVCVWRNSQYDDCDRPVYGGRFDDPLCNQYPDGMNRDPSDCHRIALQDQQ</sequence>
<evidence type="ECO:0000313" key="9">
    <source>
        <dbReference type="Proteomes" id="UP001162480"/>
    </source>
</evidence>
<dbReference type="PANTHER" id="PTHR23301:SF0">
    <property type="entry name" value="CHITIN-BINDING TYPE-2 DOMAIN-CONTAINING PROTEIN-RELATED"/>
    <property type="match status" value="1"/>
</dbReference>
<dbReference type="InterPro" id="IPR002557">
    <property type="entry name" value="Chitin-bd_dom"/>
</dbReference>
<evidence type="ECO:0000256" key="5">
    <source>
        <dbReference type="ARBA" id="ARBA00023180"/>
    </source>
</evidence>
<keyword evidence="5" id="KW-0325">Glycoprotein</keyword>
<evidence type="ECO:0000256" key="3">
    <source>
        <dbReference type="ARBA" id="ARBA00022737"/>
    </source>
</evidence>
<dbReference type="InterPro" id="IPR036508">
    <property type="entry name" value="Chitin-bd_dom_sf"/>
</dbReference>
<evidence type="ECO:0000256" key="1">
    <source>
        <dbReference type="ARBA" id="ARBA00022669"/>
    </source>
</evidence>